<accession>A0A3N6TDI0</accession>
<sequence length="146" mass="16236">MRGDTRAHTCRDACLRHMQGDTPTSTCFSACTTFMRCDTPASACQSACVVRRYCGTSSYDLSSCMFSTHERLHLVLVSTLSFLDARYHFLAIGVETPRASCFADYFVVKKRRASKPSSFCRAFKNVMLPKRPSDQSETSSNCGRAA</sequence>
<gene>
    <name evidence="1" type="ORF">F2Q68_00038891</name>
</gene>
<organism evidence="1 2">
    <name type="scientific">Brassica cretica</name>
    <name type="common">Mustard</name>
    <dbReference type="NCBI Taxonomy" id="69181"/>
    <lineage>
        <taxon>Eukaryota</taxon>
        <taxon>Viridiplantae</taxon>
        <taxon>Streptophyta</taxon>
        <taxon>Embryophyta</taxon>
        <taxon>Tracheophyta</taxon>
        <taxon>Spermatophyta</taxon>
        <taxon>Magnoliopsida</taxon>
        <taxon>eudicotyledons</taxon>
        <taxon>Gunneridae</taxon>
        <taxon>Pentapetalae</taxon>
        <taxon>rosids</taxon>
        <taxon>malvids</taxon>
        <taxon>Brassicales</taxon>
        <taxon>Brassicaceae</taxon>
        <taxon>Brassiceae</taxon>
        <taxon>Brassica</taxon>
    </lineage>
</organism>
<name>A0A3N6TDI0_BRACR</name>
<dbReference type="AlphaFoldDB" id="A0A3N6TDI0"/>
<reference evidence="1" key="1">
    <citation type="submission" date="2019-12" db="EMBL/GenBank/DDBJ databases">
        <title>Genome sequencing and annotation of Brassica cretica.</title>
        <authorList>
            <person name="Studholme D.J."/>
            <person name="Sarris P.F."/>
        </authorList>
    </citation>
    <scope>NUCLEOTIDE SEQUENCE</scope>
    <source>
        <strain evidence="1">PFS-001/15</strain>
        <tissue evidence="1">Leaf</tissue>
    </source>
</reference>
<evidence type="ECO:0000313" key="1">
    <source>
        <dbReference type="EMBL" id="KAF2620769.1"/>
    </source>
</evidence>
<evidence type="ECO:0000313" key="2">
    <source>
        <dbReference type="Proteomes" id="UP000712281"/>
    </source>
</evidence>
<proteinExistence type="predicted"/>
<dbReference type="EMBL" id="QGKW02000007">
    <property type="protein sequence ID" value="KAF2620769.1"/>
    <property type="molecule type" value="Genomic_DNA"/>
</dbReference>
<protein>
    <submittedName>
        <fullName evidence="1">Uncharacterized protein</fullName>
    </submittedName>
</protein>
<comment type="caution">
    <text evidence="1">The sequence shown here is derived from an EMBL/GenBank/DDBJ whole genome shotgun (WGS) entry which is preliminary data.</text>
</comment>
<dbReference type="Proteomes" id="UP000712281">
    <property type="component" value="Unassembled WGS sequence"/>
</dbReference>